<feature type="domain" description="3-oxo-5-alpha-steroid 4-dehydrogenase C-terminal" evidence="7">
    <location>
        <begin position="93"/>
        <end position="170"/>
    </location>
</feature>
<feature type="transmembrane region" description="Helical" evidence="6">
    <location>
        <begin position="26"/>
        <end position="49"/>
    </location>
</feature>
<name>A0AAP0RU58_LIQFO</name>
<dbReference type="GO" id="GO:0016020">
    <property type="term" value="C:membrane"/>
    <property type="evidence" value="ECO:0007669"/>
    <property type="project" value="UniProtKB-SubCell"/>
</dbReference>
<keyword evidence="3 6" id="KW-0812">Transmembrane</keyword>
<organism evidence="8 9">
    <name type="scientific">Liquidambar formosana</name>
    <name type="common">Formosan gum</name>
    <dbReference type="NCBI Taxonomy" id="63359"/>
    <lineage>
        <taxon>Eukaryota</taxon>
        <taxon>Viridiplantae</taxon>
        <taxon>Streptophyta</taxon>
        <taxon>Embryophyta</taxon>
        <taxon>Tracheophyta</taxon>
        <taxon>Spermatophyta</taxon>
        <taxon>Magnoliopsida</taxon>
        <taxon>eudicotyledons</taxon>
        <taxon>Gunneridae</taxon>
        <taxon>Pentapetalae</taxon>
        <taxon>Saxifragales</taxon>
        <taxon>Altingiaceae</taxon>
        <taxon>Liquidambar</taxon>
    </lineage>
</organism>
<dbReference type="GO" id="GO:0003865">
    <property type="term" value="F:3-oxo-5-alpha-steroid 4-dehydrogenase activity"/>
    <property type="evidence" value="ECO:0007669"/>
    <property type="project" value="TreeGrafter"/>
</dbReference>
<evidence type="ECO:0000256" key="6">
    <source>
        <dbReference type="SAM" id="Phobius"/>
    </source>
</evidence>
<accession>A0AAP0RU58</accession>
<keyword evidence="4 6" id="KW-1133">Transmembrane helix</keyword>
<evidence type="ECO:0000313" key="9">
    <source>
        <dbReference type="Proteomes" id="UP001415857"/>
    </source>
</evidence>
<dbReference type="Proteomes" id="UP001415857">
    <property type="component" value="Unassembled WGS sequence"/>
</dbReference>
<gene>
    <name evidence="8" type="ORF">L1049_023509</name>
</gene>
<keyword evidence="5 6" id="KW-0472">Membrane</keyword>
<dbReference type="AlphaFoldDB" id="A0AAP0RU58"/>
<evidence type="ECO:0000256" key="4">
    <source>
        <dbReference type="ARBA" id="ARBA00022989"/>
    </source>
</evidence>
<evidence type="ECO:0000313" key="8">
    <source>
        <dbReference type="EMBL" id="KAK9284338.1"/>
    </source>
</evidence>
<sequence>MEIHVVRRLYETVYVFKYRHSARMHIFGYLTGLFFYMAAPLSLCTFCAVEALKFAVDQLADFNVKGQDMMSIIDSDWWGAHYDKIDNKLMSMSYPMVIGLKLFQVAHHLAEMIIYAGLLLASGGTDLTIWLLFGFVVANLSLAAAETQRWYLHKFEDYLCNQWAILPFVYQWCALCRILNNFGGKSFTCSSRNTEVVSPQV</sequence>
<proteinExistence type="predicted"/>
<comment type="pathway">
    <text evidence="2">Protein modification; protein glycosylation.</text>
</comment>
<reference evidence="8 9" key="1">
    <citation type="journal article" date="2024" name="Plant J.">
        <title>Genome sequences and population genomics reveal climatic adaptation and genomic divergence between two closely related sweetgum species.</title>
        <authorList>
            <person name="Xu W.Q."/>
            <person name="Ren C.Q."/>
            <person name="Zhang X.Y."/>
            <person name="Comes H.P."/>
            <person name="Liu X.H."/>
            <person name="Li Y.G."/>
            <person name="Kettle C.J."/>
            <person name="Jalonen R."/>
            <person name="Gaisberger H."/>
            <person name="Ma Y.Z."/>
            <person name="Qiu Y.X."/>
        </authorList>
    </citation>
    <scope>NUCLEOTIDE SEQUENCE [LARGE SCALE GENOMIC DNA]</scope>
    <source>
        <strain evidence="8">Hangzhou</strain>
    </source>
</reference>
<dbReference type="PANTHER" id="PTHR14624">
    <property type="entry name" value="DFG10 PROTEIN"/>
    <property type="match status" value="1"/>
</dbReference>
<comment type="caution">
    <text evidence="8">The sequence shown here is derived from an EMBL/GenBank/DDBJ whole genome shotgun (WGS) entry which is preliminary data.</text>
</comment>
<evidence type="ECO:0000256" key="3">
    <source>
        <dbReference type="ARBA" id="ARBA00022692"/>
    </source>
</evidence>
<dbReference type="GO" id="GO:0016095">
    <property type="term" value="P:polyprenol catabolic process"/>
    <property type="evidence" value="ECO:0007669"/>
    <property type="project" value="TreeGrafter"/>
</dbReference>
<dbReference type="InterPro" id="IPR039698">
    <property type="entry name" value="Dfg10/SRD5A3"/>
</dbReference>
<dbReference type="GO" id="GO:0006488">
    <property type="term" value="P:dolichol-linked oligosaccharide biosynthetic process"/>
    <property type="evidence" value="ECO:0007669"/>
    <property type="project" value="InterPro"/>
</dbReference>
<comment type="subcellular location">
    <subcellularLocation>
        <location evidence="1">Membrane</location>
        <topology evidence="1">Multi-pass membrane protein</topology>
    </subcellularLocation>
</comment>
<evidence type="ECO:0000256" key="1">
    <source>
        <dbReference type="ARBA" id="ARBA00004141"/>
    </source>
</evidence>
<protein>
    <recommendedName>
        <fullName evidence="7">3-oxo-5-alpha-steroid 4-dehydrogenase C-terminal domain-containing protein</fullName>
    </recommendedName>
</protein>
<evidence type="ECO:0000256" key="2">
    <source>
        <dbReference type="ARBA" id="ARBA00004922"/>
    </source>
</evidence>
<dbReference type="GO" id="GO:0005783">
    <property type="term" value="C:endoplasmic reticulum"/>
    <property type="evidence" value="ECO:0007669"/>
    <property type="project" value="TreeGrafter"/>
</dbReference>
<keyword evidence="9" id="KW-1185">Reference proteome</keyword>
<dbReference type="EMBL" id="JBBPBK010000005">
    <property type="protein sequence ID" value="KAK9284338.1"/>
    <property type="molecule type" value="Genomic_DNA"/>
</dbReference>
<dbReference type="PANTHER" id="PTHR14624:SF2">
    <property type="entry name" value="POLYPRENOL REDUCTASE"/>
    <property type="match status" value="1"/>
</dbReference>
<evidence type="ECO:0000259" key="7">
    <source>
        <dbReference type="Pfam" id="PF02544"/>
    </source>
</evidence>
<dbReference type="Pfam" id="PF02544">
    <property type="entry name" value="Steroid_dh"/>
    <property type="match status" value="1"/>
</dbReference>
<evidence type="ECO:0000256" key="5">
    <source>
        <dbReference type="ARBA" id="ARBA00023136"/>
    </source>
</evidence>
<dbReference type="InterPro" id="IPR001104">
    <property type="entry name" value="3-oxo-5_a-steroid_4-DH_C"/>
</dbReference>